<feature type="compositionally biased region" description="Low complexity" evidence="1">
    <location>
        <begin position="19"/>
        <end position="29"/>
    </location>
</feature>
<evidence type="ECO:0000313" key="4">
    <source>
        <dbReference type="Proteomes" id="UP000265419"/>
    </source>
</evidence>
<evidence type="ECO:0000256" key="1">
    <source>
        <dbReference type="SAM" id="MobiDB-lite"/>
    </source>
</evidence>
<gene>
    <name evidence="3" type="ORF">DWB68_14270</name>
</gene>
<keyword evidence="2" id="KW-1133">Transmembrane helix</keyword>
<proteinExistence type="predicted"/>
<feature type="transmembrane region" description="Helical" evidence="2">
    <location>
        <begin position="51"/>
        <end position="72"/>
    </location>
</feature>
<comment type="caution">
    <text evidence="3">The sequence shown here is derived from an EMBL/GenBank/DDBJ whole genome shotgun (WGS) entry which is preliminary data.</text>
</comment>
<evidence type="ECO:0000256" key="2">
    <source>
        <dbReference type="SAM" id="Phobius"/>
    </source>
</evidence>
<keyword evidence="2" id="KW-0812">Transmembrane</keyword>
<keyword evidence="4" id="KW-1185">Reference proteome</keyword>
<organism evidence="3 4">
    <name type="scientific">Galactobacter valiniphilus</name>
    <dbReference type="NCBI Taxonomy" id="2676122"/>
    <lineage>
        <taxon>Bacteria</taxon>
        <taxon>Bacillati</taxon>
        <taxon>Actinomycetota</taxon>
        <taxon>Actinomycetes</taxon>
        <taxon>Micrococcales</taxon>
        <taxon>Micrococcaceae</taxon>
        <taxon>Galactobacter</taxon>
    </lineage>
</organism>
<keyword evidence="2" id="KW-0472">Membrane</keyword>
<name>A0A399J723_9MICC</name>
<protein>
    <submittedName>
        <fullName evidence="3">Uncharacterized protein</fullName>
    </submittedName>
</protein>
<dbReference type="AlphaFoldDB" id="A0A399J723"/>
<dbReference type="Proteomes" id="UP000265419">
    <property type="component" value="Unassembled WGS sequence"/>
</dbReference>
<feature type="region of interest" description="Disordered" evidence="1">
    <location>
        <begin position="19"/>
        <end position="41"/>
    </location>
</feature>
<accession>A0A399J723</accession>
<evidence type="ECO:0000313" key="3">
    <source>
        <dbReference type="EMBL" id="RII41114.1"/>
    </source>
</evidence>
<sequence length="186" mass="18699">MCGSPFRCRSSRAAVGWRASSRAPPSSAPGTADVGAGRGTPKRCAGEDGRVSILALGLLVVLIALILTVSAITQVALAQRKLLGLADGSAAAGLEAFEAVPGERGVPGRLRLDEPRVREAVGAYLAEVGRDTGLSGVRIEAVTVEADGVTVVVRLSASASVGPVADLLPSAVQIAGEGRARLGLAP</sequence>
<reference evidence="3 4" key="1">
    <citation type="submission" date="2018-07" db="EMBL/GenBank/DDBJ databases">
        <title>Arthrobacter sp. nov., isolated from raw cow's milk with high bacterial count.</title>
        <authorList>
            <person name="Hahne J."/>
            <person name="Isele D."/>
            <person name="Lipski A."/>
        </authorList>
    </citation>
    <scope>NUCLEOTIDE SEQUENCE [LARGE SCALE GENOMIC DNA]</scope>
    <source>
        <strain evidence="3 4">JZ R-35</strain>
    </source>
</reference>
<dbReference type="EMBL" id="QQXK01000036">
    <property type="protein sequence ID" value="RII41114.1"/>
    <property type="molecule type" value="Genomic_DNA"/>
</dbReference>